<dbReference type="PANTHER" id="PTHR14742">
    <property type="entry name" value="RIBONUCLEASE P SUBUNIT P21"/>
    <property type="match status" value="1"/>
</dbReference>
<dbReference type="GO" id="GO:0008033">
    <property type="term" value="P:tRNA processing"/>
    <property type="evidence" value="ECO:0007669"/>
    <property type="project" value="UniProtKB-KW"/>
</dbReference>
<evidence type="ECO:0000256" key="3">
    <source>
        <dbReference type="ARBA" id="ARBA00022833"/>
    </source>
</evidence>
<sequence>MAAAVKDREVLQRLSFLFQVGMGGPYGTGAMGHKRGPYGALALFPPQAAHWVLPHSPALARFYCSIQRGTARRLVLRLAPSVKRAVCRRCCSLLLPGAGGCLRLRGGSGAMGQHLGGCGWVRSYGAALGGLWVGPELWGSTWGAVGGSGAMGQHLGAVGGSGAMGQHLGGCGWEWG</sequence>
<keyword evidence="3" id="KW-0862">Zinc</keyword>
<evidence type="ECO:0000313" key="6">
    <source>
        <dbReference type="Proteomes" id="UP000694405"/>
    </source>
</evidence>
<proteinExistence type="inferred from homology"/>
<protein>
    <submittedName>
        <fullName evidence="5">Uncharacterized protein</fullName>
    </submittedName>
</protein>
<keyword evidence="6" id="KW-1185">Reference proteome</keyword>
<dbReference type="Proteomes" id="UP000694405">
    <property type="component" value="Unassembled WGS sequence"/>
</dbReference>
<organism evidence="5 6">
    <name type="scientific">Melopsittacus undulatus</name>
    <name type="common">Budgerigar</name>
    <name type="synonym">Psittacus undulatus</name>
    <dbReference type="NCBI Taxonomy" id="13146"/>
    <lineage>
        <taxon>Eukaryota</taxon>
        <taxon>Metazoa</taxon>
        <taxon>Chordata</taxon>
        <taxon>Craniata</taxon>
        <taxon>Vertebrata</taxon>
        <taxon>Euteleostomi</taxon>
        <taxon>Archelosauria</taxon>
        <taxon>Archosauria</taxon>
        <taxon>Dinosauria</taxon>
        <taxon>Saurischia</taxon>
        <taxon>Theropoda</taxon>
        <taxon>Coelurosauria</taxon>
        <taxon>Aves</taxon>
        <taxon>Neognathae</taxon>
        <taxon>Neoaves</taxon>
        <taxon>Telluraves</taxon>
        <taxon>Australaves</taxon>
        <taxon>Psittaciformes</taxon>
        <taxon>Psittaculidae</taxon>
        <taxon>Melopsittacus</taxon>
    </lineage>
</organism>
<keyword evidence="2" id="KW-0479">Metal-binding</keyword>
<reference evidence="5" key="1">
    <citation type="submission" date="2020-03" db="EMBL/GenBank/DDBJ databases">
        <title>Melopsittacus undulatus (budgerigar) genome, bMelUnd1, maternal haplotype with Z.</title>
        <authorList>
            <person name="Gedman G."/>
            <person name="Mountcastle J."/>
            <person name="Haase B."/>
            <person name="Formenti G."/>
            <person name="Wright T."/>
            <person name="Apodaca J."/>
            <person name="Pelan S."/>
            <person name="Chow W."/>
            <person name="Rhie A."/>
            <person name="Howe K."/>
            <person name="Fedrigo O."/>
            <person name="Jarvis E.D."/>
        </authorList>
    </citation>
    <scope>NUCLEOTIDE SEQUENCE [LARGE SCALE GENOMIC DNA]</scope>
</reference>
<dbReference type="Ensembl" id="ENSMUNT00000031487.1">
    <property type="protein sequence ID" value="ENSMUNP00000027694.1"/>
    <property type="gene ID" value="ENSMUNG00000019095.1"/>
</dbReference>
<evidence type="ECO:0000256" key="1">
    <source>
        <dbReference type="ARBA" id="ARBA00022694"/>
    </source>
</evidence>
<reference evidence="5" key="3">
    <citation type="submission" date="2025-09" db="UniProtKB">
        <authorList>
            <consortium name="Ensembl"/>
        </authorList>
    </citation>
    <scope>IDENTIFICATION</scope>
</reference>
<dbReference type="PANTHER" id="PTHR14742:SF0">
    <property type="entry name" value="RIBONUCLEASE P PROTEIN SUBUNIT P21"/>
    <property type="match status" value="1"/>
</dbReference>
<dbReference type="Pfam" id="PF04032">
    <property type="entry name" value="Rpr2"/>
    <property type="match status" value="1"/>
</dbReference>
<evidence type="ECO:0000256" key="4">
    <source>
        <dbReference type="ARBA" id="ARBA00038402"/>
    </source>
</evidence>
<reference evidence="5" key="2">
    <citation type="submission" date="2025-08" db="UniProtKB">
        <authorList>
            <consortium name="Ensembl"/>
        </authorList>
    </citation>
    <scope>IDENTIFICATION</scope>
</reference>
<evidence type="ECO:0000313" key="5">
    <source>
        <dbReference type="Ensembl" id="ENSMUNP00000027694.1"/>
    </source>
</evidence>
<dbReference type="GO" id="GO:0005655">
    <property type="term" value="C:nucleolar ribonuclease P complex"/>
    <property type="evidence" value="ECO:0007669"/>
    <property type="project" value="TreeGrafter"/>
</dbReference>
<keyword evidence="1" id="KW-0819">tRNA processing</keyword>
<dbReference type="AlphaFoldDB" id="A0A8V5GTY3"/>
<evidence type="ECO:0000256" key="2">
    <source>
        <dbReference type="ARBA" id="ARBA00022723"/>
    </source>
</evidence>
<name>A0A8V5GTY3_MELUD</name>
<dbReference type="GO" id="GO:0046872">
    <property type="term" value="F:metal ion binding"/>
    <property type="evidence" value="ECO:0007669"/>
    <property type="project" value="UniProtKB-KW"/>
</dbReference>
<accession>A0A8V5GTY3</accession>
<comment type="similarity">
    <text evidence="4">Belongs to the eukaryotic/archaeal RNase P protein component 4 family.</text>
</comment>
<dbReference type="InterPro" id="IPR007175">
    <property type="entry name" value="Rpr2/Snm1/Rpp21"/>
</dbReference>